<feature type="transmembrane region" description="Helical" evidence="1">
    <location>
        <begin position="51"/>
        <end position="77"/>
    </location>
</feature>
<name>A0A6C0GFN4_9BACT</name>
<keyword evidence="1" id="KW-0472">Membrane</keyword>
<keyword evidence="1" id="KW-1133">Transmembrane helix</keyword>
<dbReference type="EMBL" id="CP048222">
    <property type="protein sequence ID" value="QHT66798.1"/>
    <property type="molecule type" value="Genomic_DNA"/>
</dbReference>
<protein>
    <submittedName>
        <fullName evidence="2">Uncharacterized protein</fullName>
    </submittedName>
</protein>
<evidence type="ECO:0000313" key="3">
    <source>
        <dbReference type="Proteomes" id="UP000480178"/>
    </source>
</evidence>
<organism evidence="2 3">
    <name type="scientific">Rhodocytophaga rosea</name>
    <dbReference type="NCBI Taxonomy" id="2704465"/>
    <lineage>
        <taxon>Bacteria</taxon>
        <taxon>Pseudomonadati</taxon>
        <taxon>Bacteroidota</taxon>
        <taxon>Cytophagia</taxon>
        <taxon>Cytophagales</taxon>
        <taxon>Rhodocytophagaceae</taxon>
        <taxon>Rhodocytophaga</taxon>
    </lineage>
</organism>
<feature type="transmembrane region" description="Helical" evidence="1">
    <location>
        <begin position="97"/>
        <end position="119"/>
    </location>
</feature>
<keyword evidence="3" id="KW-1185">Reference proteome</keyword>
<evidence type="ECO:0000256" key="1">
    <source>
        <dbReference type="SAM" id="Phobius"/>
    </source>
</evidence>
<dbReference type="RefSeq" id="WP_162442851.1">
    <property type="nucleotide sequence ID" value="NZ_CP048222.1"/>
</dbReference>
<dbReference type="Proteomes" id="UP000480178">
    <property type="component" value="Chromosome"/>
</dbReference>
<reference evidence="2 3" key="1">
    <citation type="submission" date="2020-01" db="EMBL/GenBank/DDBJ databases">
        <authorList>
            <person name="Kim M.K."/>
        </authorList>
    </citation>
    <scope>NUCLEOTIDE SEQUENCE [LARGE SCALE GENOMIC DNA]</scope>
    <source>
        <strain evidence="2 3">172606-1</strain>
    </source>
</reference>
<dbReference type="KEGG" id="rhoz:GXP67_09075"/>
<accession>A0A6C0GFN4</accession>
<keyword evidence="1" id="KW-0812">Transmembrane</keyword>
<evidence type="ECO:0000313" key="2">
    <source>
        <dbReference type="EMBL" id="QHT66798.1"/>
    </source>
</evidence>
<dbReference type="AlphaFoldDB" id="A0A6C0GFN4"/>
<gene>
    <name evidence="2" type="ORF">GXP67_09075</name>
</gene>
<feature type="transmembrane region" description="Helical" evidence="1">
    <location>
        <begin position="20"/>
        <end position="39"/>
    </location>
</feature>
<sequence length="138" mass="16179">MRLEKHEGETMAKWWYKPQLMGFFVLYYIAFLMLIGIFMNRTGIGLPSIFYLQNLLMVLFTGVLFFVPYILLFLYLFRRMAVYPINKQIPIEKYKKLVKITYLMLATGAALLFIIPLSFNKLIPPIVNSSIQYESSGK</sequence>
<proteinExistence type="predicted"/>